<sequence length="194" mass="21240">MCREARELSASLSSWDPQTLLDALSALLLIADEEPIGRPSISRILGIGDKRARNIVAKLREAGLVDVSRAGARLTGEAWRLLRGIRCLWRNGFTIAVVPCSDVSREHVERSVIPLRDAIVITLSEPRILDVVGWVDEKGLLLPRLEGELAEHYRRLIGGLRCGEAPRCLIGVFHGSAAPCYRCCASLLHAASTL</sequence>
<proteinExistence type="predicted"/>
<evidence type="ECO:0000313" key="2">
    <source>
        <dbReference type="Proteomes" id="UP000053352"/>
    </source>
</evidence>
<dbReference type="Gene3D" id="1.10.10.10">
    <property type="entry name" value="Winged helix-like DNA-binding domain superfamily/Winged helix DNA-binding domain"/>
    <property type="match status" value="1"/>
</dbReference>
<organism evidence="1 2">
    <name type="scientific">Pyrodictium occultum</name>
    <dbReference type="NCBI Taxonomy" id="2309"/>
    <lineage>
        <taxon>Archaea</taxon>
        <taxon>Thermoproteota</taxon>
        <taxon>Thermoprotei</taxon>
        <taxon>Desulfurococcales</taxon>
        <taxon>Pyrodictiaceae</taxon>
        <taxon>Pyrodictium</taxon>
    </lineage>
</organism>
<evidence type="ECO:0000313" key="1">
    <source>
        <dbReference type="EMBL" id="KSW12272.1"/>
    </source>
</evidence>
<dbReference type="STRING" id="2309.CF15_05855"/>
<dbReference type="InterPro" id="IPR036388">
    <property type="entry name" value="WH-like_DNA-bd_sf"/>
</dbReference>
<dbReference type="EMBL" id="LNTB01000001">
    <property type="protein sequence ID" value="KSW12272.1"/>
    <property type="molecule type" value="Genomic_DNA"/>
</dbReference>
<reference evidence="1 2" key="1">
    <citation type="submission" date="2015-11" db="EMBL/GenBank/DDBJ databases">
        <title>Genome sequence of Pyrodictium occultum PL-19, a marine hyperthermophilic archaeon isolated from Volcano, Italy.</title>
        <authorList>
            <person name="Utturkar S."/>
            <person name="Huber H."/>
            <person name="Leptihn S."/>
            <person name="Brown S."/>
            <person name="Stetter K.O."/>
            <person name="Podar M."/>
        </authorList>
    </citation>
    <scope>NUCLEOTIDE SEQUENCE [LARGE SCALE GENOMIC DNA]</scope>
    <source>
        <strain evidence="1 2">PL-19</strain>
    </source>
</reference>
<protein>
    <submittedName>
        <fullName evidence="1">Uncharacterized protein</fullName>
    </submittedName>
</protein>
<dbReference type="RefSeq" id="WP_058370952.1">
    <property type="nucleotide sequence ID" value="NZ_LNTB01000001.1"/>
</dbReference>
<dbReference type="AlphaFoldDB" id="A0A0V8RW55"/>
<dbReference type="SUPFAM" id="SSF46785">
    <property type="entry name" value="Winged helix' DNA-binding domain"/>
    <property type="match status" value="1"/>
</dbReference>
<dbReference type="InterPro" id="IPR036390">
    <property type="entry name" value="WH_DNA-bd_sf"/>
</dbReference>
<name>A0A0V8RW55_PYROC</name>
<gene>
    <name evidence="1" type="ORF">CF15_05855</name>
</gene>
<dbReference type="Proteomes" id="UP000053352">
    <property type="component" value="Unassembled WGS sequence"/>
</dbReference>
<keyword evidence="2" id="KW-1185">Reference proteome</keyword>
<comment type="caution">
    <text evidence="1">The sequence shown here is derived from an EMBL/GenBank/DDBJ whole genome shotgun (WGS) entry which is preliminary data.</text>
</comment>
<accession>A0A0V8RW55</accession>
<dbReference type="OrthoDB" id="382023at2157"/>